<sequence length="328" mass="37494">MEKSKGIDIELTEEDLRMELQRLRQEIQETRERRIEVEFATAVTRATNAALDAELAAKMTKYDVISKKTVVVRKEHDAFKNDITMRLQKIRGKCSFFNQEPNSGPEDTHPGATEEDADEEIFYMPLFVGRLKEGAKKITLPAYERTHSVGERVVPCALIYEHHKASGMLKPFEGTTFGFGHESSQKTCAYHPNQRGHTIEECVEIKAAIRNLINVGEIPYVWGGNTVLTCDQQEPNMSVTEHTLFYCYYFTPFKKTLLDIFSLLVQKGVLASIKKDDEAIDLIGIEIWKPCPYHDAIDHNIGRCLRFRYDVESLVNMGKIQVEFVPRG</sequence>
<dbReference type="AlphaFoldDB" id="M1ABG1"/>
<keyword evidence="1" id="KW-0175">Coiled coil</keyword>
<reference evidence="2" key="2">
    <citation type="submission" date="2015-06" db="UniProtKB">
        <authorList>
            <consortium name="EnsemblPlants"/>
        </authorList>
    </citation>
    <scope>IDENTIFICATION</scope>
    <source>
        <strain evidence="2">DM1-3 516 R44</strain>
    </source>
</reference>
<keyword evidence="3" id="KW-1185">Reference proteome</keyword>
<dbReference type="HOGENOM" id="CLU_049105_0_0_1"/>
<organism evidence="2 3">
    <name type="scientific">Solanum tuberosum</name>
    <name type="common">Potato</name>
    <dbReference type="NCBI Taxonomy" id="4113"/>
    <lineage>
        <taxon>Eukaryota</taxon>
        <taxon>Viridiplantae</taxon>
        <taxon>Streptophyta</taxon>
        <taxon>Embryophyta</taxon>
        <taxon>Tracheophyta</taxon>
        <taxon>Spermatophyta</taxon>
        <taxon>Magnoliopsida</taxon>
        <taxon>eudicotyledons</taxon>
        <taxon>Gunneridae</taxon>
        <taxon>Pentapetalae</taxon>
        <taxon>asterids</taxon>
        <taxon>lamiids</taxon>
        <taxon>Solanales</taxon>
        <taxon>Solanaceae</taxon>
        <taxon>Solanoideae</taxon>
        <taxon>Solaneae</taxon>
        <taxon>Solanum</taxon>
    </lineage>
</organism>
<dbReference type="Gramene" id="PGSC0003DMT400018987">
    <property type="protein sequence ID" value="PGSC0003DMT400018987"/>
    <property type="gene ID" value="PGSC0003DMG400007357"/>
</dbReference>
<name>M1ABG1_SOLTU</name>
<dbReference type="EnsemblPlants" id="PGSC0003DMT400018987">
    <property type="protein sequence ID" value="PGSC0003DMT400018987"/>
    <property type="gene ID" value="PGSC0003DMG400007357"/>
</dbReference>
<evidence type="ECO:0000256" key="1">
    <source>
        <dbReference type="SAM" id="Coils"/>
    </source>
</evidence>
<evidence type="ECO:0000313" key="3">
    <source>
        <dbReference type="Proteomes" id="UP000011115"/>
    </source>
</evidence>
<dbReference type="PaxDb" id="4113-PGSC0003DMT400018987"/>
<dbReference type="Proteomes" id="UP000011115">
    <property type="component" value="Unassembled WGS sequence"/>
</dbReference>
<feature type="coiled-coil region" evidence="1">
    <location>
        <begin position="9"/>
        <end position="40"/>
    </location>
</feature>
<dbReference type="InParanoid" id="M1ABG1"/>
<protein>
    <submittedName>
        <fullName evidence="2">Uncharacterized protein</fullName>
    </submittedName>
</protein>
<evidence type="ECO:0000313" key="2">
    <source>
        <dbReference type="EnsemblPlants" id="PGSC0003DMT400018987"/>
    </source>
</evidence>
<proteinExistence type="predicted"/>
<reference evidence="3" key="1">
    <citation type="journal article" date="2011" name="Nature">
        <title>Genome sequence and analysis of the tuber crop potato.</title>
        <authorList>
            <consortium name="The Potato Genome Sequencing Consortium"/>
        </authorList>
    </citation>
    <scope>NUCLEOTIDE SEQUENCE [LARGE SCALE GENOMIC DNA]</scope>
    <source>
        <strain evidence="3">cv. DM1-3 516 R44</strain>
    </source>
</reference>
<accession>M1ABG1</accession>